<sequence length="144" mass="15410">MTTWKNGSDGFCFPRFGRINLSSLPGLDDPIGGDEAATEEIILLLTCPDAGAPAGHSVLGPSDASSSCFLFLCELKENSFPNFVCLCVEHFNCGTVVPVITNSSTGNVEVELRVHVPPKYPFFGTTKTTIVIRLKPATVHHSAN</sequence>
<dbReference type="Proteomes" id="UP000887159">
    <property type="component" value="Unassembled WGS sequence"/>
</dbReference>
<evidence type="ECO:0000313" key="2">
    <source>
        <dbReference type="Proteomes" id="UP000887159"/>
    </source>
</evidence>
<dbReference type="AlphaFoldDB" id="A0A8X6V459"/>
<reference evidence="1" key="1">
    <citation type="submission" date="2020-08" db="EMBL/GenBank/DDBJ databases">
        <title>Multicomponent nature underlies the extraordinary mechanical properties of spider dragline silk.</title>
        <authorList>
            <person name="Kono N."/>
            <person name="Nakamura H."/>
            <person name="Mori M."/>
            <person name="Yoshida Y."/>
            <person name="Ohtoshi R."/>
            <person name="Malay A.D."/>
            <person name="Moran D.A.P."/>
            <person name="Tomita M."/>
            <person name="Numata K."/>
            <person name="Arakawa K."/>
        </authorList>
    </citation>
    <scope>NUCLEOTIDE SEQUENCE</scope>
</reference>
<proteinExistence type="predicted"/>
<dbReference type="EMBL" id="BMAU01021203">
    <property type="protein sequence ID" value="GFX98623.1"/>
    <property type="molecule type" value="Genomic_DNA"/>
</dbReference>
<protein>
    <submittedName>
        <fullName evidence="1">Uncharacterized protein</fullName>
    </submittedName>
</protein>
<keyword evidence="2" id="KW-1185">Reference proteome</keyword>
<evidence type="ECO:0000313" key="1">
    <source>
        <dbReference type="EMBL" id="GFX98623.1"/>
    </source>
</evidence>
<accession>A0A8X6V459</accession>
<organism evidence="1 2">
    <name type="scientific">Trichonephila clavipes</name>
    <name type="common">Golden silk orbweaver</name>
    <name type="synonym">Nephila clavipes</name>
    <dbReference type="NCBI Taxonomy" id="2585209"/>
    <lineage>
        <taxon>Eukaryota</taxon>
        <taxon>Metazoa</taxon>
        <taxon>Ecdysozoa</taxon>
        <taxon>Arthropoda</taxon>
        <taxon>Chelicerata</taxon>
        <taxon>Arachnida</taxon>
        <taxon>Araneae</taxon>
        <taxon>Araneomorphae</taxon>
        <taxon>Entelegynae</taxon>
        <taxon>Araneoidea</taxon>
        <taxon>Nephilidae</taxon>
        <taxon>Trichonephila</taxon>
    </lineage>
</organism>
<gene>
    <name evidence="1" type="ORF">TNCV_1502011</name>
</gene>
<comment type="caution">
    <text evidence="1">The sequence shown here is derived from an EMBL/GenBank/DDBJ whole genome shotgun (WGS) entry which is preliminary data.</text>
</comment>
<name>A0A8X6V459_TRICX</name>